<gene>
    <name evidence="1" type="ORF">JJB11_10800</name>
</gene>
<dbReference type="InterPro" id="IPR006311">
    <property type="entry name" value="TAT_signal"/>
</dbReference>
<dbReference type="PROSITE" id="PS51257">
    <property type="entry name" value="PROKAR_LIPOPROTEIN"/>
    <property type="match status" value="1"/>
</dbReference>
<reference evidence="1" key="1">
    <citation type="journal article" date="2012" name="J. Microbiol. Biotechnol.">
        <title>Ramlibacter ginsenosidimutans sp. nov., with ginsenoside-converting activity.</title>
        <authorList>
            <person name="Wang L."/>
            <person name="An D.S."/>
            <person name="Kim S.G."/>
            <person name="Jin F.X."/>
            <person name="Kim S.C."/>
            <person name="Lee S.T."/>
            <person name="Im W.T."/>
        </authorList>
    </citation>
    <scope>NUCLEOTIDE SEQUENCE</scope>
    <source>
        <strain evidence="1">KACC 17527</strain>
    </source>
</reference>
<keyword evidence="2" id="KW-1185">Reference proteome</keyword>
<sequence length="381" mass="41434">MDRRNFLRIAGGGVVLAAAGGCSEALPAGALTAWKGPAAGETELRRWVLSYALLAPHSHNLQSWRADLSRPGEILLSCDLARTLPETDPFGRQIVMSHGTFLGLLELAARERGHRAEIEAFPEGVFGPERLDTRPLARVRLIPDAGVRRDPLFAQVLRRHTNREAYAERAPSPEGLRGIADAAQAPGLRVGFTSGDAAQLAAHRRLASKAWRIELTTPRTILESYKWLRIGPSEIERHRDGISINAPMLRLVDAIGLFDRTKAPAPGDRATVQQLEDFDRKIATTPAFFWLVSEGNDRITQLRAGSAYVRAQLAATAHGLSMQPLSQALQEYPEQASTYAGIHALAGAKPGQTVQMWTRLGYGPVIAPAPRRGLQAQLVGA</sequence>
<dbReference type="GO" id="GO:0016491">
    <property type="term" value="F:oxidoreductase activity"/>
    <property type="evidence" value="ECO:0007669"/>
    <property type="project" value="InterPro"/>
</dbReference>
<dbReference type="Gene3D" id="3.40.109.10">
    <property type="entry name" value="NADH Oxidase"/>
    <property type="match status" value="1"/>
</dbReference>
<dbReference type="Proteomes" id="UP000630528">
    <property type="component" value="Unassembled WGS sequence"/>
</dbReference>
<protein>
    <submittedName>
        <fullName evidence="1">Twin-arginine translocation pathway signal protein</fullName>
    </submittedName>
</protein>
<reference evidence="1" key="2">
    <citation type="submission" date="2021-01" db="EMBL/GenBank/DDBJ databases">
        <authorList>
            <person name="Kang M."/>
        </authorList>
    </citation>
    <scope>NUCLEOTIDE SEQUENCE</scope>
    <source>
        <strain evidence="1">KACC 17527</strain>
    </source>
</reference>
<dbReference type="PROSITE" id="PS51318">
    <property type="entry name" value="TAT"/>
    <property type="match status" value="1"/>
</dbReference>
<proteinExistence type="predicted"/>
<organism evidence="1 2">
    <name type="scientific">Ramlibacter ginsenosidimutans</name>
    <dbReference type="NCBI Taxonomy" id="502333"/>
    <lineage>
        <taxon>Bacteria</taxon>
        <taxon>Pseudomonadati</taxon>
        <taxon>Pseudomonadota</taxon>
        <taxon>Betaproteobacteria</taxon>
        <taxon>Burkholderiales</taxon>
        <taxon>Comamonadaceae</taxon>
        <taxon>Ramlibacter</taxon>
    </lineage>
</organism>
<comment type="caution">
    <text evidence="1">The sequence shown here is derived from an EMBL/GenBank/DDBJ whole genome shotgun (WGS) entry which is preliminary data.</text>
</comment>
<dbReference type="RefSeq" id="WP_201170254.1">
    <property type="nucleotide sequence ID" value="NZ_JAEPWM010000003.1"/>
</dbReference>
<dbReference type="NCBIfam" id="NF047509">
    <property type="entry name" value="Rv3131_FMN_oxido"/>
    <property type="match status" value="1"/>
</dbReference>
<dbReference type="InterPro" id="IPR000415">
    <property type="entry name" value="Nitroreductase-like"/>
</dbReference>
<dbReference type="AlphaFoldDB" id="A0A934TS41"/>
<evidence type="ECO:0000313" key="2">
    <source>
        <dbReference type="Proteomes" id="UP000630528"/>
    </source>
</evidence>
<evidence type="ECO:0000313" key="1">
    <source>
        <dbReference type="EMBL" id="MBK6006581.1"/>
    </source>
</evidence>
<accession>A0A934TS41</accession>
<name>A0A934TS41_9BURK</name>
<dbReference type="EMBL" id="JAEPWM010000003">
    <property type="protein sequence ID" value="MBK6006581.1"/>
    <property type="molecule type" value="Genomic_DNA"/>
</dbReference>